<dbReference type="Gene3D" id="2.60.40.2040">
    <property type="entry name" value="CFA/I fimbrial subunit E, pilin domain"/>
    <property type="match status" value="1"/>
</dbReference>
<accession>A0A104D6D6</accession>
<gene>
    <name evidence="2" type="ORF">WS90_00025</name>
</gene>
<keyword evidence="1" id="KW-0732">Signal</keyword>
<evidence type="ECO:0000313" key="3">
    <source>
        <dbReference type="Proteomes" id="UP000069001"/>
    </source>
</evidence>
<dbReference type="AlphaFoldDB" id="A0A104D6D6"/>
<feature type="chain" id="PRO_5007120873" description="Fimbrial assembly protein" evidence="1">
    <location>
        <begin position="23"/>
        <end position="183"/>
    </location>
</feature>
<proteinExistence type="predicted"/>
<comment type="caution">
    <text evidence="2">The sequence shown here is derived from an EMBL/GenBank/DDBJ whole genome shotgun (WGS) entry which is preliminary data.</text>
</comment>
<protein>
    <recommendedName>
        <fullName evidence="4">Fimbrial assembly protein</fullName>
    </recommendedName>
</protein>
<dbReference type="EMBL" id="LOYH01000029">
    <property type="protein sequence ID" value="KVK85632.1"/>
    <property type="molecule type" value="Genomic_DNA"/>
</dbReference>
<evidence type="ECO:0000256" key="1">
    <source>
        <dbReference type="SAM" id="SignalP"/>
    </source>
</evidence>
<feature type="signal peptide" evidence="1">
    <location>
        <begin position="1"/>
        <end position="22"/>
    </location>
</feature>
<evidence type="ECO:0008006" key="4">
    <source>
        <dbReference type="Google" id="ProtNLM"/>
    </source>
</evidence>
<name>A0A104D6D6_BURCE</name>
<evidence type="ECO:0000313" key="2">
    <source>
        <dbReference type="EMBL" id="KVK85632.1"/>
    </source>
</evidence>
<reference evidence="2 3" key="1">
    <citation type="submission" date="2015-11" db="EMBL/GenBank/DDBJ databases">
        <title>Expanding the genomic diversity of Burkholderia species for the development of highly accurate diagnostics.</title>
        <authorList>
            <person name="Sahl J."/>
            <person name="Keim P."/>
            <person name="Wagner D."/>
        </authorList>
    </citation>
    <scope>NUCLEOTIDE SEQUENCE [LARGE SCALE GENOMIC DNA]</scope>
    <source>
        <strain evidence="2 3">MSMB1302</strain>
    </source>
</reference>
<organism evidence="2 3">
    <name type="scientific">Burkholderia cepacia</name>
    <name type="common">Pseudomonas cepacia</name>
    <dbReference type="NCBI Taxonomy" id="292"/>
    <lineage>
        <taxon>Bacteria</taxon>
        <taxon>Pseudomonadati</taxon>
        <taxon>Pseudomonadota</taxon>
        <taxon>Betaproteobacteria</taxon>
        <taxon>Burkholderiales</taxon>
        <taxon>Burkholderiaceae</taxon>
        <taxon>Burkholderia</taxon>
        <taxon>Burkholderia cepacia complex</taxon>
    </lineage>
</organism>
<sequence length="183" mass="19682">MKTSTLCRGLIVLLLVPTAALSGDKVFLSGKTTSKITAKVVERDKLTVTDVAGGWFDNGLEMQQPGGWTTPYEVQARLKVTSTKGTFQVRMDEPLTIRRQSNPVQVFRSPKVLLGNEGGEPRALSVGQNTQFQNPAPPVAGTDTVGYYNLAISAYPPEGDFKSTAGTYSGVLSMTFEPVVRAP</sequence>
<dbReference type="Proteomes" id="UP000069001">
    <property type="component" value="Unassembled WGS sequence"/>
</dbReference>